<dbReference type="EMBL" id="RBWS01000009">
    <property type="protein sequence ID" value="RKO71189.1"/>
    <property type="molecule type" value="Genomic_DNA"/>
</dbReference>
<accession>A0A420VYF1</accession>
<dbReference type="RefSeq" id="WP_121124738.1">
    <property type="nucleotide sequence ID" value="NZ_RBWS01000009.1"/>
</dbReference>
<organism evidence="1 2">
    <name type="scientific">Sphingobacterium puteale</name>
    <dbReference type="NCBI Taxonomy" id="2420510"/>
    <lineage>
        <taxon>Bacteria</taxon>
        <taxon>Pseudomonadati</taxon>
        <taxon>Bacteroidota</taxon>
        <taxon>Sphingobacteriia</taxon>
        <taxon>Sphingobacteriales</taxon>
        <taxon>Sphingobacteriaceae</taxon>
        <taxon>Sphingobacterium</taxon>
    </lineage>
</organism>
<dbReference type="Proteomes" id="UP000282423">
    <property type="component" value="Unassembled WGS sequence"/>
</dbReference>
<comment type="caution">
    <text evidence="1">The sequence shown here is derived from an EMBL/GenBank/DDBJ whole genome shotgun (WGS) entry which is preliminary data.</text>
</comment>
<evidence type="ECO:0000313" key="2">
    <source>
        <dbReference type="Proteomes" id="UP000282423"/>
    </source>
</evidence>
<dbReference type="AlphaFoldDB" id="A0A420VYF1"/>
<dbReference type="OrthoDB" id="1421681at2"/>
<evidence type="ECO:0000313" key="1">
    <source>
        <dbReference type="EMBL" id="RKO71189.1"/>
    </source>
</evidence>
<keyword evidence="2" id="KW-1185">Reference proteome</keyword>
<name>A0A420VYF1_9SPHI</name>
<sequence>MEIVEMGEDSLFSDRSTYLFMNEFATYIGGQIIADRTGPFVESSYDYINYIGQSHNREIINIVHVGILEILYMEYGVGRQWVKMNLSERLQPYFEA</sequence>
<proteinExistence type="predicted"/>
<gene>
    <name evidence="1" type="ORF">D7322_13625</name>
</gene>
<reference evidence="1 2" key="1">
    <citation type="submission" date="2018-10" db="EMBL/GenBank/DDBJ databases">
        <title>Sphingobacterium sp. M05W1-28.</title>
        <authorList>
            <person name="Cai H."/>
        </authorList>
    </citation>
    <scope>NUCLEOTIDE SEQUENCE [LARGE SCALE GENOMIC DNA]</scope>
    <source>
        <strain evidence="1 2">M05W1-28</strain>
    </source>
</reference>
<protein>
    <submittedName>
        <fullName evidence="1">Uncharacterized protein</fullName>
    </submittedName>
</protein>